<name>A0ABR1EW02_NECAM</name>
<dbReference type="EMBL" id="JAVFWL010000006">
    <property type="protein sequence ID" value="KAK6766842.1"/>
    <property type="molecule type" value="Genomic_DNA"/>
</dbReference>
<sequence>MFFFSSDSTDILAASRAVTATEKVAGMKGTRQQPAITVQRSGVPLKVHLSRPWSYLSPRKLTLIFEILKKMC</sequence>
<organism evidence="1 2">
    <name type="scientific">Necator americanus</name>
    <name type="common">Human hookworm</name>
    <dbReference type="NCBI Taxonomy" id="51031"/>
    <lineage>
        <taxon>Eukaryota</taxon>
        <taxon>Metazoa</taxon>
        <taxon>Ecdysozoa</taxon>
        <taxon>Nematoda</taxon>
        <taxon>Chromadorea</taxon>
        <taxon>Rhabditida</taxon>
        <taxon>Rhabditina</taxon>
        <taxon>Rhabditomorpha</taxon>
        <taxon>Strongyloidea</taxon>
        <taxon>Ancylostomatidae</taxon>
        <taxon>Bunostominae</taxon>
        <taxon>Necator</taxon>
    </lineage>
</organism>
<evidence type="ECO:0000313" key="2">
    <source>
        <dbReference type="Proteomes" id="UP001303046"/>
    </source>
</evidence>
<evidence type="ECO:0000313" key="1">
    <source>
        <dbReference type="EMBL" id="KAK6766842.1"/>
    </source>
</evidence>
<proteinExistence type="predicted"/>
<gene>
    <name evidence="1" type="primary">Necator_chrX.g26406</name>
    <name evidence="1" type="ORF">RB195_026239</name>
</gene>
<comment type="caution">
    <text evidence="1">The sequence shown here is derived from an EMBL/GenBank/DDBJ whole genome shotgun (WGS) entry which is preliminary data.</text>
</comment>
<accession>A0ABR1EW02</accession>
<keyword evidence="2" id="KW-1185">Reference proteome</keyword>
<dbReference type="Proteomes" id="UP001303046">
    <property type="component" value="Unassembled WGS sequence"/>
</dbReference>
<protein>
    <submittedName>
        <fullName evidence="1">Uncharacterized protein</fullName>
    </submittedName>
</protein>
<reference evidence="1 2" key="1">
    <citation type="submission" date="2023-08" db="EMBL/GenBank/DDBJ databases">
        <title>A Necator americanus chromosomal reference genome.</title>
        <authorList>
            <person name="Ilik V."/>
            <person name="Petrzelkova K.J."/>
            <person name="Pardy F."/>
            <person name="Fuh T."/>
            <person name="Niatou-Singa F.S."/>
            <person name="Gouil Q."/>
            <person name="Baker L."/>
            <person name="Ritchie M.E."/>
            <person name="Jex A.R."/>
            <person name="Gazzola D."/>
            <person name="Li H."/>
            <person name="Toshio Fujiwara R."/>
            <person name="Zhan B."/>
            <person name="Aroian R.V."/>
            <person name="Pafco B."/>
            <person name="Schwarz E.M."/>
        </authorList>
    </citation>
    <scope>NUCLEOTIDE SEQUENCE [LARGE SCALE GENOMIC DNA]</scope>
    <source>
        <strain evidence="1 2">Aroian</strain>
        <tissue evidence="1">Whole animal</tissue>
    </source>
</reference>